<reference evidence="3" key="1">
    <citation type="submission" date="2022-11" db="EMBL/GenBank/DDBJ databases">
        <authorList>
            <person name="Petersen C."/>
        </authorList>
    </citation>
    <scope>NUCLEOTIDE SEQUENCE</scope>
    <source>
        <strain evidence="3">IBT 26290</strain>
    </source>
</reference>
<evidence type="ECO:0000259" key="2">
    <source>
        <dbReference type="Pfam" id="PF11274"/>
    </source>
</evidence>
<comment type="caution">
    <text evidence="3">The sequence shown here is derived from an EMBL/GenBank/DDBJ whole genome shotgun (WGS) entry which is preliminary data.</text>
</comment>
<dbReference type="GeneID" id="81426696"/>
<accession>A0A9W9LM85</accession>
<keyword evidence="4" id="KW-1185">Reference proteome</keyword>
<evidence type="ECO:0000313" key="4">
    <source>
        <dbReference type="Proteomes" id="UP001149163"/>
    </source>
</evidence>
<dbReference type="Proteomes" id="UP001149163">
    <property type="component" value="Unassembled WGS sequence"/>
</dbReference>
<gene>
    <name evidence="3" type="ORF">N7482_005395</name>
</gene>
<dbReference type="SUPFAM" id="SSF55961">
    <property type="entry name" value="Bet v1-like"/>
    <property type="match status" value="1"/>
</dbReference>
<reference evidence="3" key="2">
    <citation type="journal article" date="2023" name="IMA Fungus">
        <title>Comparative genomic study of the Penicillium genus elucidates a diverse pangenome and 15 lateral gene transfer events.</title>
        <authorList>
            <person name="Petersen C."/>
            <person name="Sorensen T."/>
            <person name="Nielsen M.R."/>
            <person name="Sondergaard T.E."/>
            <person name="Sorensen J.L."/>
            <person name="Fitzpatrick D.A."/>
            <person name="Frisvad J.C."/>
            <person name="Nielsen K.L."/>
        </authorList>
    </citation>
    <scope>NUCLEOTIDE SEQUENCE</scope>
    <source>
        <strain evidence="3">IBT 26290</strain>
    </source>
</reference>
<proteinExistence type="predicted"/>
<dbReference type="PANTHER" id="PTHR40370:SF1">
    <property type="entry name" value="DUF3074 DOMAIN-CONTAINING PROTEIN"/>
    <property type="match status" value="1"/>
</dbReference>
<evidence type="ECO:0000256" key="1">
    <source>
        <dbReference type="SAM" id="MobiDB-lite"/>
    </source>
</evidence>
<dbReference type="InterPro" id="IPR024500">
    <property type="entry name" value="DUF3074"/>
</dbReference>
<dbReference type="PANTHER" id="PTHR40370">
    <property type="entry name" value="EXPRESSED PROTEIN"/>
    <property type="match status" value="1"/>
</dbReference>
<name>A0A9W9LM85_9EURO</name>
<dbReference type="AlphaFoldDB" id="A0A9W9LM85"/>
<evidence type="ECO:0000313" key="3">
    <source>
        <dbReference type="EMBL" id="KAJ5166614.1"/>
    </source>
</evidence>
<dbReference type="Pfam" id="PF11274">
    <property type="entry name" value="DUF3074"/>
    <property type="match status" value="1"/>
</dbReference>
<dbReference type="OrthoDB" id="6423603at2759"/>
<protein>
    <recommendedName>
        <fullName evidence="2">DUF3074 domain-containing protein</fullName>
    </recommendedName>
</protein>
<feature type="domain" description="DUF3074" evidence="2">
    <location>
        <begin position="95"/>
        <end position="324"/>
    </location>
</feature>
<organism evidence="3 4">
    <name type="scientific">Penicillium canariense</name>
    <dbReference type="NCBI Taxonomy" id="189055"/>
    <lineage>
        <taxon>Eukaryota</taxon>
        <taxon>Fungi</taxon>
        <taxon>Dikarya</taxon>
        <taxon>Ascomycota</taxon>
        <taxon>Pezizomycotina</taxon>
        <taxon>Eurotiomycetes</taxon>
        <taxon>Eurotiomycetidae</taxon>
        <taxon>Eurotiales</taxon>
        <taxon>Aspergillaceae</taxon>
        <taxon>Penicillium</taxon>
    </lineage>
</organism>
<feature type="region of interest" description="Disordered" evidence="1">
    <location>
        <begin position="192"/>
        <end position="211"/>
    </location>
</feature>
<sequence>MPLIQLQPHPFTSIPAHPSFPTDLSRPELHQFIHTALHEALELLHSIPSTFVADPKLRSSPPSQAKVKLLRGWRNPSEPSTKPTNPKDKTKSEFWACRQTEHVDASAEGTASWREFEDGLKSEHAEHEMEYTRSVSAVERLLEWAPQDVGEVEVDGIRFRDVNMEVNLITHTFQPSALIAPRSFISLTISAAHDDLPPQPPQTQGEHPPPRKGFLIVQIPLHQTSSSTPQALQQKISSSVPKRTIFANYVSVEHVTLLPPSSYSSSSSAQAQDFSGKPKSRVEWTMATTADPGGSIPKWVQRNFTLGGMPRAVVADVGFFIGWTMRRRGST</sequence>
<feature type="region of interest" description="Disordered" evidence="1">
    <location>
        <begin position="55"/>
        <end position="91"/>
    </location>
</feature>
<dbReference type="EMBL" id="JAPQKN010000003">
    <property type="protein sequence ID" value="KAJ5166614.1"/>
    <property type="molecule type" value="Genomic_DNA"/>
</dbReference>
<dbReference type="RefSeq" id="XP_056543075.1">
    <property type="nucleotide sequence ID" value="XM_056687520.1"/>
</dbReference>